<protein>
    <submittedName>
        <fullName evidence="2">Uncharacterized protein</fullName>
    </submittedName>
</protein>
<comment type="caution">
    <text evidence="2">The sequence shown here is derived from an EMBL/GenBank/DDBJ whole genome shotgun (WGS) entry which is preliminary data.</text>
</comment>
<dbReference type="PANTHER" id="PTHR22619:SF1">
    <property type="entry name" value="ZINC FINGER SWIM DOMAIN-CONTAINING PROTEIN 8"/>
    <property type="match status" value="1"/>
</dbReference>
<dbReference type="Proteomes" id="UP000719412">
    <property type="component" value="Unassembled WGS sequence"/>
</dbReference>
<evidence type="ECO:0000313" key="3">
    <source>
        <dbReference type="Proteomes" id="UP000719412"/>
    </source>
</evidence>
<evidence type="ECO:0000313" key="2">
    <source>
        <dbReference type="EMBL" id="KAH0817798.1"/>
    </source>
</evidence>
<gene>
    <name evidence="2" type="ORF">GEV33_004993</name>
</gene>
<evidence type="ECO:0000256" key="1">
    <source>
        <dbReference type="SAM" id="MobiDB-lite"/>
    </source>
</evidence>
<organism evidence="2 3">
    <name type="scientific">Tenebrio molitor</name>
    <name type="common">Yellow mealworm beetle</name>
    <dbReference type="NCBI Taxonomy" id="7067"/>
    <lineage>
        <taxon>Eukaryota</taxon>
        <taxon>Metazoa</taxon>
        <taxon>Ecdysozoa</taxon>
        <taxon>Arthropoda</taxon>
        <taxon>Hexapoda</taxon>
        <taxon>Insecta</taxon>
        <taxon>Pterygota</taxon>
        <taxon>Neoptera</taxon>
        <taxon>Endopterygota</taxon>
        <taxon>Coleoptera</taxon>
        <taxon>Polyphaga</taxon>
        <taxon>Cucujiformia</taxon>
        <taxon>Tenebrionidae</taxon>
        <taxon>Tenebrio</taxon>
    </lineage>
</organism>
<name>A0A8J6HP69_TENMO</name>
<reference evidence="2" key="1">
    <citation type="journal article" date="2020" name="J Insects Food Feed">
        <title>The yellow mealworm (Tenebrio molitor) genome: a resource for the emerging insects as food and feed industry.</title>
        <authorList>
            <person name="Eriksson T."/>
            <person name="Andere A."/>
            <person name="Kelstrup H."/>
            <person name="Emery V."/>
            <person name="Picard C."/>
        </authorList>
    </citation>
    <scope>NUCLEOTIDE SEQUENCE</scope>
    <source>
        <strain evidence="2">Stoneville</strain>
        <tissue evidence="2">Whole head</tissue>
    </source>
</reference>
<dbReference type="GO" id="GO:0031462">
    <property type="term" value="C:Cul2-RING ubiquitin ligase complex"/>
    <property type="evidence" value="ECO:0007669"/>
    <property type="project" value="TreeGrafter"/>
</dbReference>
<sequence length="219" mass="24570">MITSAISELLVLVQSRGRQEHQTVPSLTELAAKCVASHIPFELVEHVYPPVPEQLQLRIAFWSFPDNEEDIRLYSCLANGAADEFTRGEHLVRNNMVKDPLQIEELYREDLKIAAMVVFARRPSAELSNTCFALHFVSDGIEGRELNTYSTMKNDEDGPGGNATAGHVCHASKDNEPPQEMEKEPGQQQQNRTPRNYDYSVGVCNYSVISLAVAHDRWG</sequence>
<dbReference type="PANTHER" id="PTHR22619">
    <property type="entry name" value="ZINC FINGER SWIM DOMAIN CONTAINING PROTEIN 4, 5, 6"/>
    <property type="match status" value="1"/>
</dbReference>
<feature type="compositionally biased region" description="Basic and acidic residues" evidence="1">
    <location>
        <begin position="171"/>
        <end position="185"/>
    </location>
</feature>
<accession>A0A8J6HP69</accession>
<dbReference type="AlphaFoldDB" id="A0A8J6HP69"/>
<dbReference type="EMBL" id="JABDTM020018821">
    <property type="protein sequence ID" value="KAH0817798.1"/>
    <property type="molecule type" value="Genomic_DNA"/>
</dbReference>
<feature type="region of interest" description="Disordered" evidence="1">
    <location>
        <begin position="153"/>
        <end position="196"/>
    </location>
</feature>
<keyword evidence="3" id="KW-1185">Reference proteome</keyword>
<reference evidence="2" key="2">
    <citation type="submission" date="2021-08" db="EMBL/GenBank/DDBJ databases">
        <authorList>
            <person name="Eriksson T."/>
        </authorList>
    </citation>
    <scope>NUCLEOTIDE SEQUENCE</scope>
    <source>
        <strain evidence="2">Stoneville</strain>
        <tissue evidence="2">Whole head</tissue>
    </source>
</reference>
<proteinExistence type="predicted"/>